<dbReference type="GO" id="GO:0015209">
    <property type="term" value="F:cytosine transmembrane transporter activity"/>
    <property type="evidence" value="ECO:0007669"/>
    <property type="project" value="InterPro"/>
</dbReference>
<proteinExistence type="inferred from homology"/>
<accession>A0A1C2G246</accession>
<evidence type="ECO:0000256" key="2">
    <source>
        <dbReference type="ARBA" id="ARBA00008974"/>
    </source>
</evidence>
<comment type="similarity">
    <text evidence="2">Belongs to the purine-cytosine permease (2.A.39) family.</text>
</comment>
<name>A0A1C2G246_9GAMM</name>
<evidence type="ECO:0000313" key="7">
    <source>
        <dbReference type="Proteomes" id="UP000253250"/>
    </source>
</evidence>
<dbReference type="PANTHER" id="PTHR30569:SF0">
    <property type="entry name" value="CYTOSINE PERMEASE"/>
    <property type="match status" value="1"/>
</dbReference>
<protein>
    <submittedName>
        <fullName evidence="6">Uncharacterized protein</fullName>
    </submittedName>
</protein>
<keyword evidence="7" id="KW-1185">Reference proteome</keyword>
<comment type="subcellular location">
    <subcellularLocation>
        <location evidence="1">Membrane</location>
        <topology evidence="1">Multi-pass membrane protein</topology>
    </subcellularLocation>
</comment>
<evidence type="ECO:0000313" key="6">
    <source>
        <dbReference type="EMBL" id="RCN58803.1"/>
    </source>
</evidence>
<dbReference type="PANTHER" id="PTHR30569">
    <property type="entry name" value="CYTOSINE TRANSPORTER CODB"/>
    <property type="match status" value="1"/>
</dbReference>
<evidence type="ECO:0000256" key="5">
    <source>
        <dbReference type="ARBA" id="ARBA00023136"/>
    </source>
</evidence>
<sequence>MTHDPDSMVAVETLGADPVPRARRVMTAGTVFVVWALASASATTPIIGLLLKGMSVGRFAILVGVATLCGLWPGMMMSEMGRDRPVISMVTAKRTFGSAGAAALTALYALVGAAWFGLNTAVGAEIVGALVPKWAGGALIVLGVAQTVLVLFGMPLLEKFYRYTGPIFVLCYGVLAYYLFSRYPFSWPIQRAPVDWGRDIDLVLSFSLLAWAYDFPTVTRFCVPRDATEPVLTRWRFRLSAPLGVMSAVLVMGILGLLSLHLAGLWNVALLAKSLPLWGEVSAVGVILAIAHTNAMNLYPAVTKVMMLVDAARVRRSAVQQPFTVIALGAFSTYLAYAGILHAVQSFLSILGAFLFPFTFILVLDYVLSSAPQASGDQDGGRPGAESGARTGMALVVLLLGLGLGEWSPPFTGSVARFVPWQMVVAVSAALLYGAIRRYLMGESTARGTPGVVGDE</sequence>
<dbReference type="InterPro" id="IPR030191">
    <property type="entry name" value="CodB"/>
</dbReference>
<keyword evidence="3" id="KW-0812">Transmembrane</keyword>
<organism evidence="6 7">
    <name type="scientific">Acidiferrobacter thiooxydans</name>
    <dbReference type="NCBI Taxonomy" id="163359"/>
    <lineage>
        <taxon>Bacteria</taxon>
        <taxon>Pseudomonadati</taxon>
        <taxon>Pseudomonadota</taxon>
        <taxon>Gammaproteobacteria</taxon>
        <taxon>Acidiferrobacterales</taxon>
        <taxon>Acidiferrobacteraceae</taxon>
        <taxon>Acidiferrobacter</taxon>
    </lineage>
</organism>
<dbReference type="AlphaFoldDB" id="A0A1C2G246"/>
<dbReference type="Gene3D" id="1.10.4160.10">
    <property type="entry name" value="Hydantoin permease"/>
    <property type="match status" value="1"/>
</dbReference>
<reference evidence="6 7" key="1">
    <citation type="submission" date="2018-02" db="EMBL/GenBank/DDBJ databases">
        <title>Insights into the biology of acidophilic members of the Acidiferrobacteraceae family derived from comparative genomic analyses.</title>
        <authorList>
            <person name="Issotta F."/>
            <person name="Thyssen C."/>
            <person name="Mena C."/>
            <person name="Moya A."/>
            <person name="Bellenberg S."/>
            <person name="Sproer C."/>
            <person name="Covarrubias P.C."/>
            <person name="Sand W."/>
            <person name="Quatrini R."/>
            <person name="Vera M."/>
        </authorList>
    </citation>
    <scope>NUCLEOTIDE SEQUENCE [LARGE SCALE GENOMIC DNA]</scope>
    <source>
        <strain evidence="7">m-1</strain>
    </source>
</reference>
<keyword evidence="5" id="KW-0472">Membrane</keyword>
<dbReference type="InterPro" id="IPR001248">
    <property type="entry name" value="Pur-cyt_permease"/>
</dbReference>
<dbReference type="STRING" id="163359.A9R16_10920"/>
<evidence type="ECO:0000256" key="4">
    <source>
        <dbReference type="ARBA" id="ARBA00022989"/>
    </source>
</evidence>
<evidence type="ECO:0000256" key="3">
    <source>
        <dbReference type="ARBA" id="ARBA00022692"/>
    </source>
</evidence>
<evidence type="ECO:0000256" key="1">
    <source>
        <dbReference type="ARBA" id="ARBA00004141"/>
    </source>
</evidence>
<dbReference type="Proteomes" id="UP000253250">
    <property type="component" value="Unassembled WGS sequence"/>
</dbReference>
<dbReference type="EMBL" id="PSYR01000001">
    <property type="protein sequence ID" value="RCN58803.1"/>
    <property type="molecule type" value="Genomic_DNA"/>
</dbReference>
<dbReference type="RefSeq" id="WP_065970004.1">
    <property type="nucleotide sequence ID" value="NZ_CP080624.1"/>
</dbReference>
<dbReference type="OrthoDB" id="9809167at2"/>
<dbReference type="GO" id="GO:0005886">
    <property type="term" value="C:plasma membrane"/>
    <property type="evidence" value="ECO:0007669"/>
    <property type="project" value="TreeGrafter"/>
</dbReference>
<comment type="caution">
    <text evidence="6">The sequence shown here is derived from an EMBL/GenBank/DDBJ whole genome shotgun (WGS) entry which is preliminary data.</text>
</comment>
<dbReference type="Pfam" id="PF02133">
    <property type="entry name" value="Transp_cyt_pur"/>
    <property type="match status" value="1"/>
</dbReference>
<gene>
    <name evidence="6" type="ORF">C4900_03315</name>
</gene>
<keyword evidence="4" id="KW-1133">Transmembrane helix</keyword>